<gene>
    <name evidence="1" type="ORF">MNBD_DELTA03-1243</name>
</gene>
<accession>A0A3B0V3U9</accession>
<dbReference type="EMBL" id="UOEX01000218">
    <property type="protein sequence ID" value="VAW37641.1"/>
    <property type="molecule type" value="Genomic_DNA"/>
</dbReference>
<dbReference type="PANTHER" id="PTHR35866">
    <property type="entry name" value="PUTATIVE-RELATED"/>
    <property type="match status" value="1"/>
</dbReference>
<dbReference type="PANTHER" id="PTHR35866:SF1">
    <property type="entry name" value="YKGJ FAMILY CYSTEINE CLUSTER PROTEIN"/>
    <property type="match status" value="1"/>
</dbReference>
<organism evidence="1">
    <name type="scientific">hydrothermal vent metagenome</name>
    <dbReference type="NCBI Taxonomy" id="652676"/>
    <lineage>
        <taxon>unclassified sequences</taxon>
        <taxon>metagenomes</taxon>
        <taxon>ecological metagenomes</taxon>
    </lineage>
</organism>
<sequence>MPQLPEHQLLKANEVFKFHCHAGISCFTDCCRQLELALTPYDVLRLKKALGLTSGRFLEQYTVIEFEPEDLHPRVYLGMVDDGQASCPFVGSEGCRVYNDRPGACRTYPLGRGASLEAQGDKALHILIREPHCHGFAEDREQTLEQWQNDQDLQEYNHYNDEMLAIVNHPALLAGQRMNQKQADDFVLCLYDLDRFREKAAGNQKDTALLSLAIKCFIKQSFS</sequence>
<dbReference type="InterPro" id="IPR005358">
    <property type="entry name" value="Puta_zinc/iron-chelating_dom"/>
</dbReference>
<evidence type="ECO:0008006" key="2">
    <source>
        <dbReference type="Google" id="ProtNLM"/>
    </source>
</evidence>
<protein>
    <recommendedName>
        <fullName evidence="2">Fe-S-cluster oxidoreductase</fullName>
    </recommendedName>
</protein>
<reference evidence="1" key="1">
    <citation type="submission" date="2018-06" db="EMBL/GenBank/DDBJ databases">
        <authorList>
            <person name="Zhirakovskaya E."/>
        </authorList>
    </citation>
    <scope>NUCLEOTIDE SEQUENCE</scope>
</reference>
<evidence type="ECO:0000313" key="1">
    <source>
        <dbReference type="EMBL" id="VAW37641.1"/>
    </source>
</evidence>
<dbReference type="AlphaFoldDB" id="A0A3B0V3U9"/>
<dbReference type="Pfam" id="PF03692">
    <property type="entry name" value="CxxCxxCC"/>
    <property type="match status" value="1"/>
</dbReference>
<proteinExistence type="predicted"/>
<name>A0A3B0V3U9_9ZZZZ</name>